<organism evidence="2 3">
    <name type="scientific">Micrococcus luteus</name>
    <name type="common">Micrococcus lysodeikticus</name>
    <dbReference type="NCBI Taxonomy" id="1270"/>
    <lineage>
        <taxon>Bacteria</taxon>
        <taxon>Bacillati</taxon>
        <taxon>Actinomycetota</taxon>
        <taxon>Actinomycetes</taxon>
        <taxon>Micrococcales</taxon>
        <taxon>Micrococcaceae</taxon>
        <taxon>Micrococcus</taxon>
    </lineage>
</organism>
<dbReference type="AlphaFoldDB" id="A0AAP3AG54"/>
<comment type="caution">
    <text evidence="2">The sequence shown here is derived from an EMBL/GenBank/DDBJ whole genome shotgun (WGS) entry which is preliminary data.</text>
</comment>
<dbReference type="EMBL" id="JALXKZ020000006">
    <property type="protein sequence ID" value="MCV7628572.1"/>
    <property type="molecule type" value="Genomic_DNA"/>
</dbReference>
<name>A0AAP3AG54_MICLU</name>
<feature type="region of interest" description="Disordered" evidence="1">
    <location>
        <begin position="1"/>
        <end position="27"/>
    </location>
</feature>
<evidence type="ECO:0000313" key="2">
    <source>
        <dbReference type="EMBL" id="MCV7628572.1"/>
    </source>
</evidence>
<evidence type="ECO:0000256" key="1">
    <source>
        <dbReference type="SAM" id="MobiDB-lite"/>
    </source>
</evidence>
<protein>
    <recommendedName>
        <fullName evidence="4">Acyl-CoA carboxylase subunit epsilon</fullName>
    </recommendedName>
</protein>
<sequence length="90" mass="10206">MSALEHAPRQDGEHEENEGVRLDGAQLEPEEMAALTAILAQMRAQGATEVPQTGRHGRMRRPDRTLLRRGDLGLWARPGQDQWRRAVGWR</sequence>
<proteinExistence type="predicted"/>
<accession>A0AAP3AG54</accession>
<feature type="compositionally biased region" description="Basic and acidic residues" evidence="1">
    <location>
        <begin position="1"/>
        <end position="21"/>
    </location>
</feature>
<dbReference type="Proteomes" id="UP001205867">
    <property type="component" value="Unassembled WGS sequence"/>
</dbReference>
<gene>
    <name evidence="2" type="ORF">M3A82_004345</name>
</gene>
<evidence type="ECO:0000313" key="3">
    <source>
        <dbReference type="Proteomes" id="UP001205867"/>
    </source>
</evidence>
<evidence type="ECO:0008006" key="4">
    <source>
        <dbReference type="Google" id="ProtNLM"/>
    </source>
</evidence>
<reference evidence="2" key="1">
    <citation type="submission" date="2023-06" db="EMBL/GenBank/DDBJ databases">
        <title>lsaBGC provides a comprehensive framework for evolutionary analysis of biosynthetic gene clusters within focal taxa.</title>
        <authorList>
            <person name="Salamzade R."/>
            <person name="Sandstrom S."/>
            <person name="Kalan L.R."/>
        </authorList>
    </citation>
    <scope>NUCLEOTIDE SEQUENCE</scope>
    <source>
        <strain evidence="2">P3-SID899</strain>
    </source>
</reference>